<feature type="region of interest" description="Disordered" evidence="1">
    <location>
        <begin position="1"/>
        <end position="104"/>
    </location>
</feature>
<dbReference type="InterPro" id="IPR002109">
    <property type="entry name" value="Glutaredoxin"/>
</dbReference>
<reference evidence="3" key="2">
    <citation type="submission" date="2020-06" db="EMBL/GenBank/DDBJ databases">
        <title>Helianthus annuus Genome sequencing and assembly Release 2.</title>
        <authorList>
            <person name="Gouzy J."/>
            <person name="Langlade N."/>
            <person name="Munos S."/>
        </authorList>
    </citation>
    <scope>NUCLEOTIDE SEQUENCE</scope>
    <source>
        <tissue evidence="3">Leaves</tissue>
    </source>
</reference>
<evidence type="ECO:0000259" key="2">
    <source>
        <dbReference type="Pfam" id="PF00462"/>
    </source>
</evidence>
<organism evidence="3 4">
    <name type="scientific">Helianthus annuus</name>
    <name type="common">Common sunflower</name>
    <dbReference type="NCBI Taxonomy" id="4232"/>
    <lineage>
        <taxon>Eukaryota</taxon>
        <taxon>Viridiplantae</taxon>
        <taxon>Streptophyta</taxon>
        <taxon>Embryophyta</taxon>
        <taxon>Tracheophyta</taxon>
        <taxon>Spermatophyta</taxon>
        <taxon>Magnoliopsida</taxon>
        <taxon>eudicotyledons</taxon>
        <taxon>Gunneridae</taxon>
        <taxon>Pentapetalae</taxon>
        <taxon>asterids</taxon>
        <taxon>campanulids</taxon>
        <taxon>Asterales</taxon>
        <taxon>Asteraceae</taxon>
        <taxon>Asteroideae</taxon>
        <taxon>Heliantheae alliance</taxon>
        <taxon>Heliantheae</taxon>
        <taxon>Helianthus</taxon>
    </lineage>
</organism>
<feature type="compositionally biased region" description="Basic and acidic residues" evidence="1">
    <location>
        <begin position="27"/>
        <end position="39"/>
    </location>
</feature>
<accession>A0A9K3IVX1</accession>
<feature type="compositionally biased region" description="Low complexity" evidence="1">
    <location>
        <begin position="82"/>
        <end position="91"/>
    </location>
</feature>
<sequence length="374" mass="41090">MWLSRKNSINSTPTSPRRSNFNRHSFKNIDDLLGDDDKTASTTADQPKPRKKPSSPVSSSPPKPKHRPSSPVSSSPPKPKYKPSSPLSSPPAAASAAGKQRQSVFHRMCLANHFTRTLTSSRSKPKIHEKPNKAHDSTAHEKPNKVHDSIAHEKPNKAHDTIACENPSKAHNSTAHEKPNKAHDSIALEKSSRAHDSISSEKPNKAHNSDAQGVNIPNSEQRVVVYMTSLGAVRPTFDACRAVRSILQGFRVAVDERDLSMDASFKDELQNIMLPAQKNKQVGLPRVFIGGRYVGDADDMRQLSETGELKRLVEGLPAVSRAVCPGCGDFRFVICSDCNGSRKCYRENGEFRSCLVCNKNGLIRCPTCWSAVKS</sequence>
<reference evidence="3" key="1">
    <citation type="journal article" date="2017" name="Nature">
        <title>The sunflower genome provides insights into oil metabolism, flowering and Asterid evolution.</title>
        <authorList>
            <person name="Badouin H."/>
            <person name="Gouzy J."/>
            <person name="Grassa C.J."/>
            <person name="Murat F."/>
            <person name="Staton S.E."/>
            <person name="Cottret L."/>
            <person name="Lelandais-Briere C."/>
            <person name="Owens G.L."/>
            <person name="Carrere S."/>
            <person name="Mayjonade B."/>
            <person name="Legrand L."/>
            <person name="Gill N."/>
            <person name="Kane N.C."/>
            <person name="Bowers J.E."/>
            <person name="Hubner S."/>
            <person name="Bellec A."/>
            <person name="Berard A."/>
            <person name="Berges H."/>
            <person name="Blanchet N."/>
            <person name="Boniface M.C."/>
            <person name="Brunel D."/>
            <person name="Catrice O."/>
            <person name="Chaidir N."/>
            <person name="Claudel C."/>
            <person name="Donnadieu C."/>
            <person name="Faraut T."/>
            <person name="Fievet G."/>
            <person name="Helmstetter N."/>
            <person name="King M."/>
            <person name="Knapp S.J."/>
            <person name="Lai Z."/>
            <person name="Le Paslier M.C."/>
            <person name="Lippi Y."/>
            <person name="Lorenzon L."/>
            <person name="Mandel J.R."/>
            <person name="Marage G."/>
            <person name="Marchand G."/>
            <person name="Marquand E."/>
            <person name="Bret-Mestries E."/>
            <person name="Morien E."/>
            <person name="Nambeesan S."/>
            <person name="Nguyen T."/>
            <person name="Pegot-Espagnet P."/>
            <person name="Pouilly N."/>
            <person name="Raftis F."/>
            <person name="Sallet E."/>
            <person name="Schiex T."/>
            <person name="Thomas J."/>
            <person name="Vandecasteele C."/>
            <person name="Vares D."/>
            <person name="Vear F."/>
            <person name="Vautrin S."/>
            <person name="Crespi M."/>
            <person name="Mangin B."/>
            <person name="Burke J.M."/>
            <person name="Salse J."/>
            <person name="Munos S."/>
            <person name="Vincourt P."/>
            <person name="Rieseberg L.H."/>
            <person name="Langlade N.B."/>
        </authorList>
    </citation>
    <scope>NUCLEOTIDE SEQUENCE</scope>
    <source>
        <tissue evidence="3">Leaves</tissue>
    </source>
</reference>
<dbReference type="InterPro" id="IPR036249">
    <property type="entry name" value="Thioredoxin-like_sf"/>
</dbReference>
<evidence type="ECO:0000313" key="3">
    <source>
        <dbReference type="EMBL" id="KAF5803095.1"/>
    </source>
</evidence>
<dbReference type="Gene3D" id="3.40.30.10">
    <property type="entry name" value="Glutaredoxin"/>
    <property type="match status" value="1"/>
</dbReference>
<name>A0A9K3IVX1_HELAN</name>
<dbReference type="PANTHER" id="PTHR45669:SF26">
    <property type="entry name" value="GLUTAREDOXIN DOMAIN-CONTAINING PROTEIN"/>
    <property type="match status" value="1"/>
</dbReference>
<feature type="compositionally biased region" description="Basic and acidic residues" evidence="1">
    <location>
        <begin position="174"/>
        <end position="208"/>
    </location>
</feature>
<dbReference type="PANTHER" id="PTHR45669">
    <property type="entry name" value="GLUTAREDOXIN DOMAIN-CONTAINING CYSTEINE-RICH PROTEIN CG12206-RELATED"/>
    <property type="match status" value="1"/>
</dbReference>
<dbReference type="Proteomes" id="UP000215914">
    <property type="component" value="Unassembled WGS sequence"/>
</dbReference>
<keyword evidence="4" id="KW-1185">Reference proteome</keyword>
<protein>
    <submittedName>
        <fullName evidence="3">Glutaredoxin, Thioredoxin-like superfamily</fullName>
    </submittedName>
</protein>
<dbReference type="Pfam" id="PF23733">
    <property type="entry name" value="GRXCR1-2_C"/>
    <property type="match status" value="1"/>
</dbReference>
<dbReference type="OrthoDB" id="423313at2759"/>
<dbReference type="AlphaFoldDB" id="A0A9K3IVX1"/>
<feature type="domain" description="Glutaredoxin" evidence="2">
    <location>
        <begin position="223"/>
        <end position="294"/>
    </location>
</feature>
<dbReference type="SUPFAM" id="SSF52833">
    <property type="entry name" value="Thioredoxin-like"/>
    <property type="match status" value="1"/>
</dbReference>
<dbReference type="EMBL" id="MNCJ02000321">
    <property type="protein sequence ID" value="KAF5803095.1"/>
    <property type="molecule type" value="Genomic_DNA"/>
</dbReference>
<feature type="compositionally biased region" description="Polar residues" evidence="1">
    <location>
        <begin position="1"/>
        <end position="19"/>
    </location>
</feature>
<dbReference type="PROSITE" id="PS51354">
    <property type="entry name" value="GLUTAREDOXIN_2"/>
    <property type="match status" value="1"/>
</dbReference>
<evidence type="ECO:0000256" key="1">
    <source>
        <dbReference type="SAM" id="MobiDB-lite"/>
    </source>
</evidence>
<feature type="compositionally biased region" description="Basic and acidic residues" evidence="1">
    <location>
        <begin position="126"/>
        <end position="162"/>
    </location>
</feature>
<gene>
    <name evidence="3" type="ORF">HanXRQr2_Chr06g0267291</name>
</gene>
<proteinExistence type="predicted"/>
<dbReference type="Pfam" id="PF00462">
    <property type="entry name" value="Glutaredoxin"/>
    <property type="match status" value="1"/>
</dbReference>
<dbReference type="Gramene" id="mRNA:HanXRQr2_Chr06g0267291">
    <property type="protein sequence ID" value="CDS:HanXRQr2_Chr06g0267291.1"/>
    <property type="gene ID" value="HanXRQr2_Chr06g0267291"/>
</dbReference>
<feature type="region of interest" description="Disordered" evidence="1">
    <location>
        <begin position="116"/>
        <end position="214"/>
    </location>
</feature>
<comment type="caution">
    <text evidence="3">The sequence shown here is derived from an EMBL/GenBank/DDBJ whole genome shotgun (WGS) entry which is preliminary data.</text>
</comment>
<dbReference type="CDD" id="cd03031">
    <property type="entry name" value="GRX_GRX_like"/>
    <property type="match status" value="1"/>
</dbReference>
<evidence type="ECO:0000313" key="4">
    <source>
        <dbReference type="Proteomes" id="UP000215914"/>
    </source>
</evidence>